<organism evidence="5">
    <name type="scientific">Aureococcus anophagefferens</name>
    <name type="common">Harmful bloom alga</name>
    <dbReference type="NCBI Taxonomy" id="44056"/>
    <lineage>
        <taxon>Eukaryota</taxon>
        <taxon>Sar</taxon>
        <taxon>Stramenopiles</taxon>
        <taxon>Ochrophyta</taxon>
        <taxon>Pelagophyceae</taxon>
        <taxon>Pelagomonadales</taxon>
        <taxon>Pelagomonadaceae</taxon>
        <taxon>Aureococcus</taxon>
    </lineage>
</organism>
<dbReference type="GeneID" id="20228796"/>
<feature type="signal peptide" evidence="2">
    <location>
        <begin position="1"/>
        <end position="16"/>
    </location>
</feature>
<accession>F0YLL8</accession>
<dbReference type="AlphaFoldDB" id="F0YLL8"/>
<dbReference type="InterPro" id="IPR050411">
    <property type="entry name" value="AlphaKG_dependent_hydroxylases"/>
</dbReference>
<dbReference type="Proteomes" id="UP000002729">
    <property type="component" value="Unassembled WGS sequence"/>
</dbReference>
<feature type="chain" id="PRO_5003261741" description="TauD/TfdA-like domain-containing protein" evidence="2">
    <location>
        <begin position="17"/>
        <end position="402"/>
    </location>
</feature>
<proteinExistence type="predicted"/>
<dbReference type="SUPFAM" id="SSF51197">
    <property type="entry name" value="Clavaminate synthase-like"/>
    <property type="match status" value="1"/>
</dbReference>
<dbReference type="InParanoid" id="F0YLL8"/>
<protein>
    <recommendedName>
        <fullName evidence="3">TauD/TfdA-like domain-containing protein</fullName>
    </recommendedName>
</protein>
<evidence type="ECO:0000256" key="1">
    <source>
        <dbReference type="ARBA" id="ARBA00023002"/>
    </source>
</evidence>
<dbReference type="eggNOG" id="ENOG502R6GR">
    <property type="taxonomic scope" value="Eukaryota"/>
</dbReference>
<reference evidence="4 5" key="1">
    <citation type="journal article" date="2011" name="Proc. Natl. Acad. Sci. U.S.A.">
        <title>Niche of harmful alga Aureococcus anophagefferens revealed through ecogenomics.</title>
        <authorList>
            <person name="Gobler C.J."/>
            <person name="Berry D.L."/>
            <person name="Dyhrman S.T."/>
            <person name="Wilhelm S.W."/>
            <person name="Salamov A."/>
            <person name="Lobanov A.V."/>
            <person name="Zhang Y."/>
            <person name="Collier J.L."/>
            <person name="Wurch L.L."/>
            <person name="Kustka A.B."/>
            <person name="Dill B.D."/>
            <person name="Shah M."/>
            <person name="VerBerkmoes N.C."/>
            <person name="Kuo A."/>
            <person name="Terry A."/>
            <person name="Pangilinan J."/>
            <person name="Lindquist E.A."/>
            <person name="Lucas S."/>
            <person name="Paulsen I.T."/>
            <person name="Hattenrath-Lehmann T.K."/>
            <person name="Talmage S.C."/>
            <person name="Walker E.A."/>
            <person name="Koch F."/>
            <person name="Burson A.M."/>
            <person name="Marcoval M.A."/>
            <person name="Tang Y.Z."/>
            <person name="Lecleir G.R."/>
            <person name="Coyne K.J."/>
            <person name="Berg G.M."/>
            <person name="Bertrand E.M."/>
            <person name="Saito M.A."/>
            <person name="Gladyshev V.N."/>
            <person name="Grigoriev I.V."/>
        </authorList>
    </citation>
    <scope>NUCLEOTIDE SEQUENCE [LARGE SCALE GENOMIC DNA]</scope>
    <source>
        <strain evidence="5">CCMP 1984</strain>
    </source>
</reference>
<dbReference type="InterPro" id="IPR042098">
    <property type="entry name" value="TauD-like_sf"/>
</dbReference>
<sequence>MLRLATIACAATAASGLVAPRLPAARHTTTARFAAATAEKADVQLVDCPYTQWGEPFDVRAAQAAKRGAQPEPFIHELAPPAGASKADELAWLTEHADDVNAKLSSHGTVYLKGWELVKDAEGFRSAYEALNLSPCRDPLDAVSARPMVDKGSAVYEAVNKESRANFFIGMHNEFVGTRAPRAAMFVCFKQADEGGEFMVADGRAIFRDLDTDLLGRLYDKQIRYSVMELPFFSFLDNLPDGLQPPAASAVKGLVSAAINAKVDFDVKMQWIDGDGGYDDARTLQARAPVQPPAVLHPKTGEPTWFCNVHSHSAKLRKSREKIYGEELFTDGASQINKSDMYYGDDSDLDEADLAHMDEVTKKHTTYLKMAPGDAVLVDNYQTMHGRNVFKGTRKHAVSWFE</sequence>
<dbReference type="Pfam" id="PF02668">
    <property type="entry name" value="TauD"/>
    <property type="match status" value="1"/>
</dbReference>
<gene>
    <name evidence="4" type="ORF">AURANDRAFT_72629</name>
</gene>
<evidence type="ECO:0000259" key="3">
    <source>
        <dbReference type="Pfam" id="PF02668"/>
    </source>
</evidence>
<dbReference type="PANTHER" id="PTHR10696:SF21">
    <property type="entry name" value="TAUD_TFDA-LIKE DOMAIN-CONTAINING PROTEIN"/>
    <property type="match status" value="1"/>
</dbReference>
<keyword evidence="1" id="KW-0560">Oxidoreductase</keyword>
<evidence type="ECO:0000256" key="2">
    <source>
        <dbReference type="SAM" id="SignalP"/>
    </source>
</evidence>
<dbReference type="OMA" id="NFFIGMH"/>
<dbReference type="Gene3D" id="3.60.130.10">
    <property type="entry name" value="Clavaminate synthase-like"/>
    <property type="match status" value="1"/>
</dbReference>
<evidence type="ECO:0000313" key="5">
    <source>
        <dbReference type="Proteomes" id="UP000002729"/>
    </source>
</evidence>
<dbReference type="OrthoDB" id="408743at2759"/>
<dbReference type="InterPro" id="IPR003819">
    <property type="entry name" value="TauD/TfdA-like"/>
</dbReference>
<dbReference type="EMBL" id="GL833157">
    <property type="protein sequence ID" value="EGB04001.1"/>
    <property type="molecule type" value="Genomic_DNA"/>
</dbReference>
<name>F0YLL8_AURAN</name>
<dbReference type="PANTHER" id="PTHR10696">
    <property type="entry name" value="GAMMA-BUTYROBETAINE HYDROXYLASE-RELATED"/>
    <property type="match status" value="1"/>
</dbReference>
<evidence type="ECO:0000313" key="4">
    <source>
        <dbReference type="EMBL" id="EGB04001.1"/>
    </source>
</evidence>
<keyword evidence="2" id="KW-0732">Signal</keyword>
<dbReference type="KEGG" id="aaf:AURANDRAFT_72629"/>
<feature type="domain" description="TauD/TfdA-like" evidence="3">
    <location>
        <begin position="79"/>
        <end position="396"/>
    </location>
</feature>
<keyword evidence="5" id="KW-1185">Reference proteome</keyword>
<dbReference type="GO" id="GO:0016491">
    <property type="term" value="F:oxidoreductase activity"/>
    <property type="evidence" value="ECO:0007669"/>
    <property type="project" value="UniProtKB-KW"/>
</dbReference>
<dbReference type="RefSeq" id="XP_009041279.1">
    <property type="nucleotide sequence ID" value="XM_009043031.1"/>
</dbReference>